<name>A0ABQ8U0C2_PERAM</name>
<sequence>MQKGLKLIKGKLYEHSLCSINDYFNLANTFVRDRAYLLAFRTKPIRATASVLKKHGGGRRTSDEIIANVQAAYERSPRKSLRRASRELQVPKSTLQRIVHKRLKLYA</sequence>
<evidence type="ECO:0000313" key="1">
    <source>
        <dbReference type="EMBL" id="KAJ4450945.1"/>
    </source>
</evidence>
<evidence type="ECO:0000313" key="2">
    <source>
        <dbReference type="Proteomes" id="UP001148838"/>
    </source>
</evidence>
<dbReference type="Proteomes" id="UP001148838">
    <property type="component" value="Unassembled WGS sequence"/>
</dbReference>
<proteinExistence type="predicted"/>
<accession>A0ABQ8U0C2</accession>
<gene>
    <name evidence="1" type="ORF">ANN_02380</name>
</gene>
<protein>
    <submittedName>
        <fullName evidence="1">Uncharacterized protein</fullName>
    </submittedName>
</protein>
<organism evidence="1 2">
    <name type="scientific">Periplaneta americana</name>
    <name type="common">American cockroach</name>
    <name type="synonym">Blatta americana</name>
    <dbReference type="NCBI Taxonomy" id="6978"/>
    <lineage>
        <taxon>Eukaryota</taxon>
        <taxon>Metazoa</taxon>
        <taxon>Ecdysozoa</taxon>
        <taxon>Arthropoda</taxon>
        <taxon>Hexapoda</taxon>
        <taxon>Insecta</taxon>
        <taxon>Pterygota</taxon>
        <taxon>Neoptera</taxon>
        <taxon>Polyneoptera</taxon>
        <taxon>Dictyoptera</taxon>
        <taxon>Blattodea</taxon>
        <taxon>Blattoidea</taxon>
        <taxon>Blattidae</taxon>
        <taxon>Blattinae</taxon>
        <taxon>Periplaneta</taxon>
    </lineage>
</organism>
<keyword evidence="2" id="KW-1185">Reference proteome</keyword>
<comment type="caution">
    <text evidence="1">The sequence shown here is derived from an EMBL/GenBank/DDBJ whole genome shotgun (WGS) entry which is preliminary data.</text>
</comment>
<reference evidence="1 2" key="1">
    <citation type="journal article" date="2022" name="Allergy">
        <title>Genome assembly and annotation of Periplaneta americana reveal a comprehensive cockroach allergen profile.</title>
        <authorList>
            <person name="Wang L."/>
            <person name="Xiong Q."/>
            <person name="Saelim N."/>
            <person name="Wang L."/>
            <person name="Nong W."/>
            <person name="Wan A.T."/>
            <person name="Shi M."/>
            <person name="Liu X."/>
            <person name="Cao Q."/>
            <person name="Hui J.H.L."/>
            <person name="Sookrung N."/>
            <person name="Leung T.F."/>
            <person name="Tungtrongchitr A."/>
            <person name="Tsui S.K.W."/>
        </authorList>
    </citation>
    <scope>NUCLEOTIDE SEQUENCE [LARGE SCALE GENOMIC DNA]</scope>
    <source>
        <strain evidence="1">PWHHKU_190912</strain>
    </source>
</reference>
<dbReference type="EMBL" id="JAJSOF020000001">
    <property type="protein sequence ID" value="KAJ4450945.1"/>
    <property type="molecule type" value="Genomic_DNA"/>
</dbReference>